<organismHost>
    <name type="scientific">Campoletis sonorensis</name>
    <dbReference type="NCBI Taxonomy" id="7416"/>
</organismHost>
<feature type="region of interest" description="Disordered" evidence="1">
    <location>
        <begin position="1"/>
        <end position="98"/>
    </location>
</feature>
<feature type="compositionally biased region" description="Basic and acidic residues" evidence="1">
    <location>
        <begin position="51"/>
        <end position="69"/>
    </location>
</feature>
<protein>
    <submittedName>
        <fullName evidence="2">NHv1.2 protein</fullName>
    </submittedName>
</protein>
<dbReference type="EMBL" id="AY573925">
    <property type="protein sequence ID" value="AAS79017.1"/>
    <property type="molecule type" value="Genomic_DNA"/>
</dbReference>
<reference evidence="2" key="1">
    <citation type="submission" date="2004-03" db="EMBL/GenBank/DDBJ databases">
        <title>Features structure of Campoletis sonorensis ichnovirus hypomolar (unique) segment N, sequence, expression and new gene family.</title>
        <authorList>
            <person name="Rattanadechakul W."/>
            <person name="Webb B.A."/>
        </authorList>
    </citation>
    <scope>NUCLEOTIDE SEQUENCE</scope>
</reference>
<organism evidence="2">
    <name type="scientific">Campoletis sonorensis ichnovirus</name>
    <name type="common">CsIV</name>
    <dbReference type="NCBI Taxonomy" id="10484"/>
    <lineage>
        <taxon>Viruses</taxon>
        <taxon>Viruses incertae sedis</taxon>
        <taxon>Polydnaviriformidae</taxon>
        <taxon>Ichnoviriform</taxon>
    </lineage>
</organism>
<evidence type="ECO:0000256" key="1">
    <source>
        <dbReference type="SAM" id="MobiDB-lite"/>
    </source>
</evidence>
<feature type="compositionally biased region" description="Polar residues" evidence="1">
    <location>
        <begin position="1"/>
        <end position="10"/>
    </location>
</feature>
<sequence length="400" mass="45705">MSKTENNNAGASVKPVAIPKKRRYLDTVAESNSAREKSTSGTRSILTIKNPVEEVNHEESGNKPKDATKRSGKTVTWATDTLPVKKGRQHAKKSRRKADFIDKPPLEKRHRDVKKQPKIISAPPSTSVVTDKKFDCVNVLPLSDGPPTNKVPSKKTTEKNRFWAHTLASDFDSPDYEMLLKKCHFTEEQTEAIKRSFHLLCRKLHIASTYTNRFMKTHMCIYCPFSISHECVSVHFSQCVRSNANVAGMTTITPESMNMCICGFGFFHSHATNSRIQLSDNLSSMKISRLFEHDRSINLSCPNCHMNIVMKNRNNNVCCDLTNWDDSNGDLNIQFHDFLKDRLELSSMREPNINEFYICRRRCCHIFHRCPENTVPYNVKVTRISPVSTYTRTLVTRSND</sequence>
<accession>Q6PW82</accession>
<evidence type="ECO:0000313" key="2">
    <source>
        <dbReference type="EMBL" id="AAS79017.1"/>
    </source>
</evidence>
<proteinExistence type="predicted"/>
<feature type="compositionally biased region" description="Basic residues" evidence="1">
    <location>
        <begin position="85"/>
        <end position="96"/>
    </location>
</feature>
<name>Q6PW82_CSIV</name>